<sequence length="380" mass="43902">MNKPINILDKDYLQWVKELCKRYRQSQIKAAVKVNTEMLKFYWSLGRDIVALKAEARWGSKFYKNLSKDLKEANPLATCFSPKNLLYMKNFYCMYLPYTEIGQQLADQLEKKDFSSQHRAKNSSFEINQQLADQLEKDIFSIPWGHHMLLIDKFLTVPQKALFYVRQTVANGWSRNVLHNFIDSSLYERQGKALSNFNRTLSDVDSDLVQEITKDPYNFAFAGITKPYNEHILKDALLNNITKFLTELGTGFAYVGKEYRLQIGEKENFIDLLFYNLNLSCYIVLEVKIGSFTFADVGQLGGYVVACNHLLRKEGRDNPTIGILICKEKDRIQAQYALESSSQPIAISEYDLEKFYPEKLEGTMPTIEEWEAKLGGSIEQ</sequence>
<dbReference type="GO" id="GO:0003676">
    <property type="term" value="F:nucleic acid binding"/>
    <property type="evidence" value="ECO:0007669"/>
    <property type="project" value="InterPro"/>
</dbReference>
<evidence type="ECO:0000313" key="4">
    <source>
        <dbReference type="Proteomes" id="UP000421408"/>
    </source>
</evidence>
<dbReference type="InterPro" id="IPR009362">
    <property type="entry name" value="YhcG_C"/>
</dbReference>
<protein>
    <submittedName>
        <fullName evidence="3">DUF1016 domain-containing protein</fullName>
    </submittedName>
</protein>
<dbReference type="AlphaFoldDB" id="A0AA90ZXI8"/>
<reference evidence="4" key="1">
    <citation type="submission" date="2019-09" db="EMBL/GenBank/DDBJ databases">
        <title>Distinct polysaccharide growth profiles of human intestinal Prevotella copri isolates.</title>
        <authorList>
            <person name="Fehlner-Peach H."/>
            <person name="Magnabosco C."/>
            <person name="Raghavan V."/>
            <person name="Scher J.U."/>
            <person name="Tett A."/>
            <person name="Cox L.M."/>
            <person name="Gottsegen C."/>
            <person name="Watters A."/>
            <person name="Wiltshire- Gordon J.D."/>
            <person name="Segata N."/>
            <person name="Bonneau R."/>
            <person name="Littman D.R."/>
        </authorList>
    </citation>
    <scope>NUCLEOTIDE SEQUENCE [LARGE SCALE GENOMIC DNA]</scope>
    <source>
        <strain evidence="4">iAA108</strain>
    </source>
</reference>
<dbReference type="RefSeq" id="WP_153118885.1">
    <property type="nucleotide sequence ID" value="NZ_VZCC01000049.1"/>
</dbReference>
<comment type="caution">
    <text evidence="3">The sequence shown here is derived from an EMBL/GenBank/DDBJ whole genome shotgun (WGS) entry which is preliminary data.</text>
</comment>
<dbReference type="Gene3D" id="3.40.1350.10">
    <property type="match status" value="1"/>
</dbReference>
<dbReference type="InterPro" id="IPR041527">
    <property type="entry name" value="YhcG_N"/>
</dbReference>
<accession>A0AA90ZXI8</accession>
<feature type="domain" description="YhcG N-terminal" evidence="2">
    <location>
        <begin position="21"/>
        <end position="189"/>
    </location>
</feature>
<dbReference type="InterPro" id="IPR053148">
    <property type="entry name" value="PD-DEXK-like_domain"/>
</dbReference>
<dbReference type="InterPro" id="IPR011856">
    <property type="entry name" value="tRNA_endonuc-like_dom_sf"/>
</dbReference>
<dbReference type="Pfam" id="PF17761">
    <property type="entry name" value="DUF1016_N"/>
    <property type="match status" value="1"/>
</dbReference>
<evidence type="ECO:0000259" key="1">
    <source>
        <dbReference type="Pfam" id="PF06250"/>
    </source>
</evidence>
<dbReference type="Proteomes" id="UP000421408">
    <property type="component" value="Unassembled WGS sequence"/>
</dbReference>
<evidence type="ECO:0000313" key="3">
    <source>
        <dbReference type="EMBL" id="MQN83956.1"/>
    </source>
</evidence>
<proteinExistence type="predicted"/>
<name>A0AA90ZXI8_9BACT</name>
<dbReference type="EMBL" id="VZCC01000049">
    <property type="protein sequence ID" value="MQN83956.1"/>
    <property type="molecule type" value="Genomic_DNA"/>
</dbReference>
<evidence type="ECO:0000259" key="2">
    <source>
        <dbReference type="Pfam" id="PF17761"/>
    </source>
</evidence>
<organism evidence="3 4">
    <name type="scientific">Segatella copri</name>
    <dbReference type="NCBI Taxonomy" id="165179"/>
    <lineage>
        <taxon>Bacteria</taxon>
        <taxon>Pseudomonadati</taxon>
        <taxon>Bacteroidota</taxon>
        <taxon>Bacteroidia</taxon>
        <taxon>Bacteroidales</taxon>
        <taxon>Prevotellaceae</taxon>
        <taxon>Segatella</taxon>
    </lineage>
</organism>
<dbReference type="Pfam" id="PF06250">
    <property type="entry name" value="YhcG_C"/>
    <property type="match status" value="1"/>
</dbReference>
<dbReference type="PANTHER" id="PTHR30547:SF5">
    <property type="entry name" value="NUCLEASE YHCG-RELATED"/>
    <property type="match status" value="1"/>
</dbReference>
<dbReference type="PANTHER" id="PTHR30547">
    <property type="entry name" value="UNCHARACTERIZED PROTEIN YHCG-RELATED"/>
    <property type="match status" value="1"/>
</dbReference>
<feature type="domain" description="YhcG PDDEXK nuclease" evidence="1">
    <location>
        <begin position="210"/>
        <end position="364"/>
    </location>
</feature>
<gene>
    <name evidence="3" type="ORF">F7D74_08175</name>
</gene>